<name>A0ABQ3T329_9ACTN</name>
<accession>A0ABQ3T329</accession>
<evidence type="ECO:0000313" key="2">
    <source>
        <dbReference type="Proteomes" id="UP000608522"/>
    </source>
</evidence>
<dbReference type="Pfam" id="PF19875">
    <property type="entry name" value="DUF6348"/>
    <property type="match status" value="1"/>
</dbReference>
<dbReference type="InterPro" id="IPR018697">
    <property type="entry name" value="DUF2199"/>
</dbReference>
<dbReference type="RefSeq" id="WP_202197354.1">
    <property type="nucleotide sequence ID" value="NZ_BAAATO010000042.1"/>
</dbReference>
<dbReference type="InterPro" id="IPR045929">
    <property type="entry name" value="DUF6348"/>
</dbReference>
<sequence length="419" mass="44842">MSWIRRRPRATEPHAGRLPDLDFLALVRDALEEVAPGCTAGAGLKGNSLESPHGWAVAVGPAGHGDERHYDLIAFPDVSIQPDVPCFVDCVVVVTTPRDAAGLWARSAGACLLGLLYEHEELAEHCGPDEGRGVPGWRSITSGVLAYGLSDTENLRLQNALLEADVLREIADTFTADLESPWFNGVRVFYGGAPGAVEAEVRVNGERHEAASAALAALGLPEPAVFTVARSFTLVLPVGSGQEAHGHGADGCGCDCGGTLDPEHPGFAHALPHLIGELSPAEQAERVTVDTGAMIVARGVGNFLKVRLPIRLDDGRTVVHLAWVRLAAEVIQDYTRRVHDGTLEGHRFEGLFGNAIEPWGEELLQAPVLLGGQREEADGSIRPSEVLDSEHPLLARILHESWPAAFVLGDRDPRRPSRS</sequence>
<comment type="caution">
    <text evidence="1">The sequence shown here is derived from an EMBL/GenBank/DDBJ whole genome shotgun (WGS) entry which is preliminary data.</text>
</comment>
<reference evidence="2" key="1">
    <citation type="submission" date="2023-07" db="EMBL/GenBank/DDBJ databases">
        <title>Whole genome shotgun sequence of Streptomyces spororaveus NBRC 15456.</title>
        <authorList>
            <person name="Komaki H."/>
            <person name="Tamura T."/>
        </authorList>
    </citation>
    <scope>NUCLEOTIDE SEQUENCE [LARGE SCALE GENOMIC DNA]</scope>
    <source>
        <strain evidence="2">NBRC 15456</strain>
    </source>
</reference>
<keyword evidence="2" id="KW-1185">Reference proteome</keyword>
<gene>
    <name evidence="1" type="ORF">Sspor_03470</name>
</gene>
<dbReference type="EMBL" id="BNED01000003">
    <property type="protein sequence ID" value="GHI74786.1"/>
    <property type="molecule type" value="Genomic_DNA"/>
</dbReference>
<evidence type="ECO:0000313" key="1">
    <source>
        <dbReference type="EMBL" id="GHI74786.1"/>
    </source>
</evidence>
<dbReference type="Proteomes" id="UP000608522">
    <property type="component" value="Unassembled WGS sequence"/>
</dbReference>
<organism evidence="1 2">
    <name type="scientific">Streptomyces spororaveus</name>
    <dbReference type="NCBI Taxonomy" id="284039"/>
    <lineage>
        <taxon>Bacteria</taxon>
        <taxon>Bacillati</taxon>
        <taxon>Actinomycetota</taxon>
        <taxon>Actinomycetes</taxon>
        <taxon>Kitasatosporales</taxon>
        <taxon>Streptomycetaceae</taxon>
        <taxon>Streptomyces</taxon>
    </lineage>
</organism>
<proteinExistence type="predicted"/>
<dbReference type="Pfam" id="PF09965">
    <property type="entry name" value="DUF2199"/>
    <property type="match status" value="1"/>
</dbReference>
<protein>
    <submittedName>
        <fullName evidence="1">Uncharacterized protein</fullName>
    </submittedName>
</protein>